<dbReference type="InterPro" id="IPR013083">
    <property type="entry name" value="Znf_RING/FYVE/PHD"/>
</dbReference>
<dbReference type="InterPro" id="IPR019786">
    <property type="entry name" value="Zinc_finger_PHD-type_CS"/>
</dbReference>
<dbReference type="InterPro" id="IPR053051">
    <property type="entry name" value="HDAC_complex_subunit"/>
</dbReference>
<feature type="compositionally biased region" description="Polar residues" evidence="4">
    <location>
        <begin position="385"/>
        <end position="396"/>
    </location>
</feature>
<dbReference type="Proteomes" id="UP001367316">
    <property type="component" value="Unassembled WGS sequence"/>
</dbReference>
<feature type="compositionally biased region" description="Basic and acidic residues" evidence="4">
    <location>
        <begin position="53"/>
        <end position="64"/>
    </location>
</feature>
<feature type="compositionally biased region" description="Basic and acidic residues" evidence="4">
    <location>
        <begin position="326"/>
        <end position="346"/>
    </location>
</feature>
<feature type="compositionally biased region" description="Basic and acidic residues" evidence="4">
    <location>
        <begin position="269"/>
        <end position="278"/>
    </location>
</feature>
<reference evidence="6 7" key="1">
    <citation type="submission" date="2024-04" db="EMBL/GenBank/DDBJ databases">
        <title>Phyllosticta paracitricarpa is synonymous to the EU quarantine fungus P. citricarpa based on phylogenomic analyses.</title>
        <authorList>
            <consortium name="Lawrence Berkeley National Laboratory"/>
            <person name="Van ingen-buijs V.A."/>
            <person name="Van westerhoven A.C."/>
            <person name="Haridas S."/>
            <person name="Skiadas P."/>
            <person name="Martin F."/>
            <person name="Groenewald J.Z."/>
            <person name="Crous P.W."/>
            <person name="Seidl M.F."/>
        </authorList>
    </citation>
    <scope>NUCLEOTIDE SEQUENCE [LARGE SCALE GENOMIC DNA]</scope>
    <source>
        <strain evidence="6 7">CBS 141358</strain>
    </source>
</reference>
<feature type="compositionally biased region" description="Basic and acidic residues" evidence="4">
    <location>
        <begin position="445"/>
        <end position="455"/>
    </location>
</feature>
<dbReference type="EMBL" id="JBBPBF010000004">
    <property type="protein sequence ID" value="KAK7614465.1"/>
    <property type="molecule type" value="Genomic_DNA"/>
</dbReference>
<feature type="compositionally biased region" description="Basic and acidic residues" evidence="4">
    <location>
        <begin position="242"/>
        <end position="252"/>
    </location>
</feature>
<dbReference type="SUPFAM" id="SSF57903">
    <property type="entry name" value="FYVE/PHD zinc finger"/>
    <property type="match status" value="1"/>
</dbReference>
<protein>
    <recommendedName>
        <fullName evidence="5">Zinc finger PHD-type domain-containing protein</fullName>
    </recommendedName>
</protein>
<dbReference type="Pfam" id="PF20826">
    <property type="entry name" value="PHD_5"/>
    <property type="match status" value="1"/>
</dbReference>
<name>A0ABR1NH11_9PEZI</name>
<keyword evidence="1" id="KW-0479">Metal-binding</keyword>
<keyword evidence="2" id="KW-0863">Zinc-finger</keyword>
<feature type="compositionally biased region" description="Low complexity" evidence="4">
    <location>
        <begin position="456"/>
        <end position="470"/>
    </location>
</feature>
<organism evidence="6 7">
    <name type="scientific">Phyllosticta paracitricarpa</name>
    <dbReference type="NCBI Taxonomy" id="2016321"/>
    <lineage>
        <taxon>Eukaryota</taxon>
        <taxon>Fungi</taxon>
        <taxon>Dikarya</taxon>
        <taxon>Ascomycota</taxon>
        <taxon>Pezizomycotina</taxon>
        <taxon>Dothideomycetes</taxon>
        <taxon>Dothideomycetes incertae sedis</taxon>
        <taxon>Botryosphaeriales</taxon>
        <taxon>Phyllostictaceae</taxon>
        <taxon>Phyllosticta</taxon>
    </lineage>
</organism>
<feature type="domain" description="Zinc finger PHD-type" evidence="5">
    <location>
        <begin position="99"/>
        <end position="165"/>
    </location>
</feature>
<evidence type="ECO:0000259" key="5">
    <source>
        <dbReference type="SMART" id="SM00249"/>
    </source>
</evidence>
<feature type="compositionally biased region" description="Acidic residues" evidence="4">
    <location>
        <begin position="74"/>
        <end position="96"/>
    </location>
</feature>
<keyword evidence="7" id="KW-1185">Reference proteome</keyword>
<evidence type="ECO:0000256" key="2">
    <source>
        <dbReference type="ARBA" id="ARBA00022771"/>
    </source>
</evidence>
<dbReference type="PROSITE" id="PS01359">
    <property type="entry name" value="ZF_PHD_1"/>
    <property type="match status" value="1"/>
</dbReference>
<feature type="region of interest" description="Disordered" evidence="4">
    <location>
        <begin position="535"/>
        <end position="565"/>
    </location>
</feature>
<feature type="compositionally biased region" description="Low complexity" evidence="4">
    <location>
        <begin position="29"/>
        <end position="48"/>
    </location>
</feature>
<gene>
    <name evidence="6" type="ORF">JOL62DRAFT_629280</name>
</gene>
<feature type="compositionally biased region" description="Basic and acidic residues" evidence="4">
    <location>
        <begin position="373"/>
        <end position="384"/>
    </location>
</feature>
<feature type="compositionally biased region" description="Gly residues" evidence="4">
    <location>
        <begin position="407"/>
        <end position="417"/>
    </location>
</feature>
<accession>A0ABR1NH11</accession>
<evidence type="ECO:0000256" key="4">
    <source>
        <dbReference type="SAM" id="MobiDB-lite"/>
    </source>
</evidence>
<comment type="caution">
    <text evidence="6">The sequence shown here is derived from an EMBL/GenBank/DDBJ whole genome shotgun (WGS) entry which is preliminary data.</text>
</comment>
<proteinExistence type="predicted"/>
<feature type="compositionally biased region" description="Low complexity" evidence="4">
    <location>
        <begin position="287"/>
        <end position="298"/>
    </location>
</feature>
<feature type="region of interest" description="Disordered" evidence="4">
    <location>
        <begin position="1"/>
        <end position="115"/>
    </location>
</feature>
<feature type="compositionally biased region" description="Basic and acidic residues" evidence="4">
    <location>
        <begin position="202"/>
        <end position="224"/>
    </location>
</feature>
<dbReference type="InterPro" id="IPR011011">
    <property type="entry name" value="Znf_FYVE_PHD"/>
</dbReference>
<dbReference type="PANTHER" id="PTHR47793">
    <property type="entry name" value="HISTONE DEACETYLASE COMPLEX SUBUNIT CTI6"/>
    <property type="match status" value="1"/>
</dbReference>
<feature type="region of interest" description="Disordered" evidence="4">
    <location>
        <begin position="183"/>
        <end position="489"/>
    </location>
</feature>
<evidence type="ECO:0000313" key="6">
    <source>
        <dbReference type="EMBL" id="KAK7614465.1"/>
    </source>
</evidence>
<dbReference type="SMART" id="SM00249">
    <property type="entry name" value="PHD"/>
    <property type="match status" value="1"/>
</dbReference>
<evidence type="ECO:0000256" key="1">
    <source>
        <dbReference type="ARBA" id="ARBA00022723"/>
    </source>
</evidence>
<dbReference type="InterPro" id="IPR001965">
    <property type="entry name" value="Znf_PHD"/>
</dbReference>
<sequence>MTLRRSSRAPPPAHSNSSSSLSSRDRTTRSNNKASSPNKSASPGSLSSEEGDGAARHRHSEEPHTRRRTRAQDIEEDEAAKMDEDLDDDVGDDEEETTRCICGYQEYPGPPSDDEDLAVGSDLQAEDVGGLFIQCDKCKVWQHGGCVGIMEEKAVPENYFCEECRKDLHKLLSSPKGQKYSHYIPVVGDKQPPKSNVRKGSISKEHESKAARDKDKSRASVEAHTKRRSTMNSRAAYDDDEVLRKVIEESKGDGGATEPETNSRKGKRTRDESEDAKQGIKRQRTGSGSSSSPAPSEMAESEEEGRSKSNSTSQKQKPRGAAARSQQERLLREQKEREKERVDAVGKRKGRAERRRAEGELTTETIEAPPVGEVREEPDQHESENPVNQTRDNTSSAPPPPSRKGNKAGGPRRGGNRVGRNQYTRDRDNPANDKAASPHRTGSRGLKDKGDDDSHANGAEASANGSGSDAPIAARGHKNKKSGLSKIDKISWKDMNGTASHMLEYISRVQVEMASEKTNTTSSAMAVVKTLQVMNGESGSGSDGNASGDASKAIPTSNGKEEDYDGLNSLEMMDVLTRNLVLWQQSFGEHRDK</sequence>
<evidence type="ECO:0000313" key="7">
    <source>
        <dbReference type="Proteomes" id="UP001367316"/>
    </source>
</evidence>
<dbReference type="Gene3D" id="3.30.40.10">
    <property type="entry name" value="Zinc/RING finger domain, C3HC4 (zinc finger)"/>
    <property type="match status" value="1"/>
</dbReference>
<dbReference type="PANTHER" id="PTHR47793:SF1">
    <property type="entry name" value="HISTONE DEACETYLASE COMPLEX SUBUNIT CTI6"/>
    <property type="match status" value="1"/>
</dbReference>
<evidence type="ECO:0000256" key="3">
    <source>
        <dbReference type="ARBA" id="ARBA00022833"/>
    </source>
</evidence>
<keyword evidence="3" id="KW-0862">Zinc</keyword>